<organism evidence="1 2">
    <name type="scientific">Arabis alpina</name>
    <name type="common">Alpine rock-cress</name>
    <dbReference type="NCBI Taxonomy" id="50452"/>
    <lineage>
        <taxon>Eukaryota</taxon>
        <taxon>Viridiplantae</taxon>
        <taxon>Streptophyta</taxon>
        <taxon>Embryophyta</taxon>
        <taxon>Tracheophyta</taxon>
        <taxon>Spermatophyta</taxon>
        <taxon>Magnoliopsida</taxon>
        <taxon>eudicotyledons</taxon>
        <taxon>Gunneridae</taxon>
        <taxon>Pentapetalae</taxon>
        <taxon>rosids</taxon>
        <taxon>malvids</taxon>
        <taxon>Brassicales</taxon>
        <taxon>Brassicaceae</taxon>
        <taxon>Arabideae</taxon>
        <taxon>Arabis</taxon>
    </lineage>
</organism>
<dbReference type="Proteomes" id="UP000029120">
    <property type="component" value="Chromosome 3"/>
</dbReference>
<proteinExistence type="predicted"/>
<name>A0A087H9U4_ARAAL</name>
<evidence type="ECO:0008006" key="3">
    <source>
        <dbReference type="Google" id="ProtNLM"/>
    </source>
</evidence>
<sequence>MVCFCFLVDQKRKVKATKPAAGTCSRCGRGARVADMKTSTRFCLIPIYCRSWRAIVCSFCGSVLKSYRCD</sequence>
<reference evidence="2" key="1">
    <citation type="journal article" date="2015" name="Nat. Plants">
        <title>Genome expansion of Arabis alpina linked with retrotransposition and reduced symmetric DNA methylation.</title>
        <authorList>
            <person name="Willing E.M."/>
            <person name="Rawat V."/>
            <person name="Mandakova T."/>
            <person name="Maumus F."/>
            <person name="James G.V."/>
            <person name="Nordstroem K.J."/>
            <person name="Becker C."/>
            <person name="Warthmann N."/>
            <person name="Chica C."/>
            <person name="Szarzynska B."/>
            <person name="Zytnicki M."/>
            <person name="Albani M.C."/>
            <person name="Kiefer C."/>
            <person name="Bergonzi S."/>
            <person name="Castaings L."/>
            <person name="Mateos J.L."/>
            <person name="Berns M.C."/>
            <person name="Bujdoso N."/>
            <person name="Piofczyk T."/>
            <person name="de Lorenzo L."/>
            <person name="Barrero-Sicilia C."/>
            <person name="Mateos I."/>
            <person name="Piednoel M."/>
            <person name="Hagmann J."/>
            <person name="Chen-Min-Tao R."/>
            <person name="Iglesias-Fernandez R."/>
            <person name="Schuster S.C."/>
            <person name="Alonso-Blanco C."/>
            <person name="Roudier F."/>
            <person name="Carbonero P."/>
            <person name="Paz-Ares J."/>
            <person name="Davis S.J."/>
            <person name="Pecinka A."/>
            <person name="Quesneville H."/>
            <person name="Colot V."/>
            <person name="Lysak M.A."/>
            <person name="Weigel D."/>
            <person name="Coupland G."/>
            <person name="Schneeberger K."/>
        </authorList>
    </citation>
    <scope>NUCLEOTIDE SEQUENCE [LARGE SCALE GENOMIC DNA]</scope>
    <source>
        <strain evidence="2">cv. Pajares</strain>
    </source>
</reference>
<dbReference type="PANTHER" id="PTHR33320:SF12">
    <property type="entry name" value="ZINC-RIBBON 15 DOMAIN-CONTAINING PROTEIN"/>
    <property type="match status" value="1"/>
</dbReference>
<accession>A0A087H9U4</accession>
<evidence type="ECO:0000313" key="1">
    <source>
        <dbReference type="EMBL" id="KFK38896.1"/>
    </source>
</evidence>
<dbReference type="Gramene" id="KFK38896">
    <property type="protein sequence ID" value="KFK38896"/>
    <property type="gene ID" value="AALP_AA3G175000"/>
</dbReference>
<evidence type="ECO:0000313" key="2">
    <source>
        <dbReference type="Proteomes" id="UP000029120"/>
    </source>
</evidence>
<keyword evidence="2" id="KW-1185">Reference proteome</keyword>
<dbReference type="OMA" id="ATRFCCI"/>
<dbReference type="PANTHER" id="PTHR33320">
    <property type="entry name" value="METHIONYL-TRNA SYNTHETASE"/>
    <property type="match status" value="1"/>
</dbReference>
<dbReference type="eggNOG" id="ENOG502S6S3">
    <property type="taxonomic scope" value="Eukaryota"/>
</dbReference>
<dbReference type="AlphaFoldDB" id="A0A087H9U4"/>
<dbReference type="OrthoDB" id="1872195at2759"/>
<protein>
    <recommendedName>
        <fullName evidence="3">Zinc-ribbon 15 domain-containing protein</fullName>
    </recommendedName>
</protein>
<dbReference type="EMBL" id="CM002871">
    <property type="protein sequence ID" value="KFK38896.1"/>
    <property type="molecule type" value="Genomic_DNA"/>
</dbReference>
<gene>
    <name evidence="1" type="ordered locus">AALP_Aa3g175000</name>
</gene>